<dbReference type="EMBL" id="LBZM01000042">
    <property type="protein sequence ID" value="KKR70884.1"/>
    <property type="molecule type" value="Genomic_DNA"/>
</dbReference>
<evidence type="ECO:0000313" key="1">
    <source>
        <dbReference type="EMBL" id="KKR70884.1"/>
    </source>
</evidence>
<proteinExistence type="predicted"/>
<reference evidence="1 2" key="1">
    <citation type="journal article" date="2015" name="Nature">
        <title>rRNA introns, odd ribosomes, and small enigmatic genomes across a large radiation of phyla.</title>
        <authorList>
            <person name="Brown C.T."/>
            <person name="Hug L.A."/>
            <person name="Thomas B.C."/>
            <person name="Sharon I."/>
            <person name="Castelle C.J."/>
            <person name="Singh A."/>
            <person name="Wilkins M.J."/>
            <person name="Williams K.H."/>
            <person name="Banfield J.F."/>
        </authorList>
    </citation>
    <scope>NUCLEOTIDE SEQUENCE [LARGE SCALE GENOMIC DNA]</scope>
</reference>
<protein>
    <submittedName>
        <fullName evidence="1">Uncharacterized protein</fullName>
    </submittedName>
</protein>
<comment type="caution">
    <text evidence="1">The sequence shown here is derived from an EMBL/GenBank/DDBJ whole genome shotgun (WGS) entry which is preliminary data.</text>
</comment>
<gene>
    <name evidence="1" type="ORF">UU14_C0042G0006</name>
</gene>
<evidence type="ECO:0000313" key="2">
    <source>
        <dbReference type="Proteomes" id="UP000034664"/>
    </source>
</evidence>
<accession>A0A0G0T1G4</accession>
<dbReference type="Proteomes" id="UP000034664">
    <property type="component" value="Unassembled WGS sequence"/>
</dbReference>
<dbReference type="AlphaFoldDB" id="A0A0G0T1G4"/>
<sequence length="80" mass="9598">MDYLHTRKEWKSASFLIWLLKEQVDSIQYAYKNDGEFDKAFKEDFVMRKNLELELKDITIIVSQLISITNKKVESKIRNL</sequence>
<name>A0A0G0T1G4_9BACT</name>
<organism evidence="1 2">
    <name type="scientific">Candidatus Roizmanbacteria bacterium GW2011_GWB1_40_7</name>
    <dbReference type="NCBI Taxonomy" id="1618482"/>
    <lineage>
        <taxon>Bacteria</taxon>
        <taxon>Candidatus Roizmaniibacteriota</taxon>
    </lineage>
</organism>